<feature type="domain" description="T-SNARE coiled-coil homology" evidence="11">
    <location>
        <begin position="459"/>
        <end position="505"/>
    </location>
</feature>
<dbReference type="Pfam" id="PF12729">
    <property type="entry name" value="4HB_MCP_1"/>
    <property type="match status" value="1"/>
</dbReference>
<name>A0ABP8QI31_9GAMM</name>
<keyword evidence="4 9" id="KW-1133">Transmembrane helix</keyword>
<dbReference type="PROSITE" id="PS50885">
    <property type="entry name" value="HAMP"/>
    <property type="match status" value="1"/>
</dbReference>
<evidence type="ECO:0000313" key="13">
    <source>
        <dbReference type="EMBL" id="GAA4502475.1"/>
    </source>
</evidence>
<dbReference type="Pfam" id="PF00672">
    <property type="entry name" value="HAMP"/>
    <property type="match status" value="1"/>
</dbReference>
<organism evidence="13 14">
    <name type="scientific">Pseudaeromonas paramecii</name>
    <dbReference type="NCBI Taxonomy" id="2138166"/>
    <lineage>
        <taxon>Bacteria</taxon>
        <taxon>Pseudomonadati</taxon>
        <taxon>Pseudomonadota</taxon>
        <taxon>Gammaproteobacteria</taxon>
        <taxon>Aeromonadales</taxon>
        <taxon>Aeromonadaceae</taxon>
        <taxon>Pseudaeromonas</taxon>
    </lineage>
</organism>
<evidence type="ECO:0000256" key="8">
    <source>
        <dbReference type="PROSITE-ProRule" id="PRU00284"/>
    </source>
</evidence>
<keyword evidence="14" id="KW-1185">Reference proteome</keyword>
<evidence type="ECO:0000256" key="6">
    <source>
        <dbReference type="ARBA" id="ARBA00023224"/>
    </source>
</evidence>
<protein>
    <submittedName>
        <fullName evidence="13">Methyl-accepting chemotaxis protein</fullName>
    </submittedName>
</protein>
<dbReference type="InterPro" id="IPR003660">
    <property type="entry name" value="HAMP_dom"/>
</dbReference>
<comment type="similarity">
    <text evidence="7">Belongs to the methyl-accepting chemotaxis (MCP) protein family.</text>
</comment>
<feature type="domain" description="Methyl-accepting transducer" evidence="10">
    <location>
        <begin position="272"/>
        <end position="508"/>
    </location>
</feature>
<dbReference type="Pfam" id="PF00015">
    <property type="entry name" value="MCPsignal"/>
    <property type="match status" value="1"/>
</dbReference>
<dbReference type="RefSeq" id="WP_345014044.1">
    <property type="nucleotide sequence ID" value="NZ_BAABFC010000020.1"/>
</dbReference>
<evidence type="ECO:0000259" key="12">
    <source>
        <dbReference type="PROSITE" id="PS50885"/>
    </source>
</evidence>
<dbReference type="CDD" id="cd11386">
    <property type="entry name" value="MCP_signal"/>
    <property type="match status" value="1"/>
</dbReference>
<feature type="transmembrane region" description="Helical" evidence="9">
    <location>
        <begin position="191"/>
        <end position="210"/>
    </location>
</feature>
<comment type="caution">
    <text evidence="13">The sequence shown here is derived from an EMBL/GenBank/DDBJ whole genome shotgun (WGS) entry which is preliminary data.</text>
</comment>
<dbReference type="Gene3D" id="1.10.287.950">
    <property type="entry name" value="Methyl-accepting chemotaxis protein"/>
    <property type="match status" value="1"/>
</dbReference>
<dbReference type="SMART" id="SM00283">
    <property type="entry name" value="MA"/>
    <property type="match status" value="1"/>
</dbReference>
<dbReference type="CDD" id="cd06225">
    <property type="entry name" value="HAMP"/>
    <property type="match status" value="1"/>
</dbReference>
<dbReference type="PROSITE" id="PS50111">
    <property type="entry name" value="CHEMOTAXIS_TRANSDUC_2"/>
    <property type="match status" value="1"/>
</dbReference>
<dbReference type="PROSITE" id="PS50192">
    <property type="entry name" value="T_SNARE"/>
    <property type="match status" value="1"/>
</dbReference>
<dbReference type="PANTHER" id="PTHR32089:SF119">
    <property type="entry name" value="METHYL-ACCEPTING CHEMOTAXIS PROTEIN CTPL"/>
    <property type="match status" value="1"/>
</dbReference>
<dbReference type="EMBL" id="BAABFC010000020">
    <property type="protein sequence ID" value="GAA4502475.1"/>
    <property type="molecule type" value="Genomic_DNA"/>
</dbReference>
<evidence type="ECO:0000256" key="9">
    <source>
        <dbReference type="SAM" id="Phobius"/>
    </source>
</evidence>
<feature type="transmembrane region" description="Helical" evidence="9">
    <location>
        <begin position="12"/>
        <end position="34"/>
    </location>
</feature>
<dbReference type="SUPFAM" id="SSF58104">
    <property type="entry name" value="Methyl-accepting chemotaxis protein (MCP) signaling domain"/>
    <property type="match status" value="1"/>
</dbReference>
<evidence type="ECO:0000313" key="14">
    <source>
        <dbReference type="Proteomes" id="UP001501321"/>
    </source>
</evidence>
<proteinExistence type="inferred from homology"/>
<accession>A0ABP8QI31</accession>
<comment type="subcellular location">
    <subcellularLocation>
        <location evidence="1">Cell inner membrane</location>
        <topology evidence="1">Multi-pass membrane protein</topology>
    </subcellularLocation>
</comment>
<keyword evidence="3 9" id="KW-0812">Transmembrane</keyword>
<gene>
    <name evidence="13" type="ORF">GCM10023095_27170</name>
</gene>
<dbReference type="InterPro" id="IPR004089">
    <property type="entry name" value="MCPsignal_dom"/>
</dbReference>
<dbReference type="PRINTS" id="PR00260">
    <property type="entry name" value="CHEMTRNSDUCR"/>
</dbReference>
<evidence type="ECO:0000256" key="3">
    <source>
        <dbReference type="ARBA" id="ARBA00022692"/>
    </source>
</evidence>
<feature type="domain" description="HAMP" evidence="12">
    <location>
        <begin position="213"/>
        <end position="267"/>
    </location>
</feature>
<evidence type="ECO:0000256" key="1">
    <source>
        <dbReference type="ARBA" id="ARBA00004429"/>
    </source>
</evidence>
<dbReference type="Proteomes" id="UP001501321">
    <property type="component" value="Unassembled WGS sequence"/>
</dbReference>
<dbReference type="SMART" id="SM00304">
    <property type="entry name" value="HAMP"/>
    <property type="match status" value="1"/>
</dbReference>
<evidence type="ECO:0000259" key="10">
    <source>
        <dbReference type="PROSITE" id="PS50111"/>
    </source>
</evidence>
<dbReference type="InterPro" id="IPR004090">
    <property type="entry name" value="Chemotax_Me-accpt_rcpt"/>
</dbReference>
<evidence type="ECO:0000256" key="5">
    <source>
        <dbReference type="ARBA" id="ARBA00023136"/>
    </source>
</evidence>
<keyword evidence="6 8" id="KW-0807">Transducer</keyword>
<dbReference type="InterPro" id="IPR000727">
    <property type="entry name" value="T_SNARE_dom"/>
</dbReference>
<evidence type="ECO:0000256" key="2">
    <source>
        <dbReference type="ARBA" id="ARBA00022519"/>
    </source>
</evidence>
<evidence type="ECO:0000259" key="11">
    <source>
        <dbReference type="PROSITE" id="PS50192"/>
    </source>
</evidence>
<sequence length="544" mass="59379">MFLNKMSIRSKAAFGLILLTLFILLIGILNYLALGRLQENTRLFAEDLMPAQGVVLNADRDLYQALTAQQEILLLRGQGEEIAGLKQDFDDNVQQAKDRMASYLSIMQPYPDVVAQLANFERLFADWLESARQVNSLAIQGDAAAAHKLHDQSGKQFAALREQYNLAGELADQLAGQTKQFSDAMADSRQAWTLGLLVVALVCGLLLIYLGPKLIVSSVRAVTEKIQDINRGGGDLVSRLPVVTRDELGQLATEFNRFLDQLQGLVRLLLGDAGELEASTSNLRQVSTQVDDISENQRVQLASLVTAFNEINQAVHDISQHAQLTSDQTHQAQDAANQGLQLLQQNVTLNRQLQESFQQAAGRVAQLAGESEKITSVLDVIRGIAEQTNLLALNAAIEAARAGEQGRGFAVVADEVRTLASRTQRSTEDIQGMISSLKSGVQSAVQAMDKGSGQVENTVGMADKMHQSLMEIQQTVNRVLDMNFQIASATEEQSAVMDEINRHVSELNSLTEEGAATSGTVRQTGSDLDELARQLAGRVRQFKV</sequence>
<keyword evidence="2" id="KW-1003">Cell membrane</keyword>
<evidence type="ECO:0000256" key="4">
    <source>
        <dbReference type="ARBA" id="ARBA00022989"/>
    </source>
</evidence>
<dbReference type="PANTHER" id="PTHR32089">
    <property type="entry name" value="METHYL-ACCEPTING CHEMOTAXIS PROTEIN MCPB"/>
    <property type="match status" value="1"/>
</dbReference>
<dbReference type="InterPro" id="IPR024478">
    <property type="entry name" value="HlyB_4HB_MCP"/>
</dbReference>
<reference evidence="14" key="1">
    <citation type="journal article" date="2019" name="Int. J. Syst. Evol. Microbiol.">
        <title>The Global Catalogue of Microorganisms (GCM) 10K type strain sequencing project: providing services to taxonomists for standard genome sequencing and annotation.</title>
        <authorList>
            <consortium name="The Broad Institute Genomics Platform"/>
            <consortium name="The Broad Institute Genome Sequencing Center for Infectious Disease"/>
            <person name="Wu L."/>
            <person name="Ma J."/>
        </authorList>
    </citation>
    <scope>NUCLEOTIDE SEQUENCE [LARGE SCALE GENOMIC DNA]</scope>
    <source>
        <strain evidence="14">JCM 32226</strain>
    </source>
</reference>
<keyword evidence="2" id="KW-0997">Cell inner membrane</keyword>
<keyword evidence="5 9" id="KW-0472">Membrane</keyword>
<evidence type="ECO:0000256" key="7">
    <source>
        <dbReference type="ARBA" id="ARBA00029447"/>
    </source>
</evidence>